<dbReference type="EC" id="2.7.11.1" evidence="2"/>
<dbReference type="Gene3D" id="1.10.533.10">
    <property type="entry name" value="Death Domain, Fas"/>
    <property type="match status" value="1"/>
</dbReference>
<dbReference type="InterPro" id="IPR011009">
    <property type="entry name" value="Kinase-like_dom_sf"/>
</dbReference>
<dbReference type="PROSITE" id="PS00107">
    <property type="entry name" value="PROTEIN_KINASE_ATP"/>
    <property type="match status" value="1"/>
</dbReference>
<comment type="catalytic activity">
    <reaction evidence="9">
        <text>L-seryl-[protein] + ATP = O-phospho-L-seryl-[protein] + ADP + H(+)</text>
        <dbReference type="Rhea" id="RHEA:17989"/>
        <dbReference type="Rhea" id="RHEA-COMP:9863"/>
        <dbReference type="Rhea" id="RHEA-COMP:11604"/>
        <dbReference type="ChEBI" id="CHEBI:15378"/>
        <dbReference type="ChEBI" id="CHEBI:29999"/>
        <dbReference type="ChEBI" id="CHEBI:30616"/>
        <dbReference type="ChEBI" id="CHEBI:83421"/>
        <dbReference type="ChEBI" id="CHEBI:456216"/>
        <dbReference type="EC" id="2.7.11.1"/>
    </reaction>
</comment>
<dbReference type="SUPFAM" id="SSF47986">
    <property type="entry name" value="DEATH domain"/>
    <property type="match status" value="1"/>
</dbReference>
<evidence type="ECO:0000256" key="1">
    <source>
        <dbReference type="ARBA" id="ARBA00008718"/>
    </source>
</evidence>
<keyword evidence="13" id="KW-1185">Reference proteome</keyword>
<dbReference type="InterPro" id="IPR011029">
    <property type="entry name" value="DEATH-like_dom_sf"/>
</dbReference>
<proteinExistence type="inferred from homology"/>
<feature type="binding site" evidence="10">
    <location>
        <position position="279"/>
    </location>
    <ligand>
        <name>ATP</name>
        <dbReference type="ChEBI" id="CHEBI:30616"/>
    </ligand>
</feature>
<dbReference type="AlphaFoldDB" id="A0A6L2PYP5"/>
<dbReference type="FunFam" id="1.10.510.10:FF:000754">
    <property type="entry name" value="Interleukin-1 receptor-associated kinase"/>
    <property type="match status" value="1"/>
</dbReference>
<dbReference type="InterPro" id="IPR000719">
    <property type="entry name" value="Prot_kinase_dom"/>
</dbReference>
<dbReference type="PROSITE" id="PS50011">
    <property type="entry name" value="PROTEIN_KINASE_DOM"/>
    <property type="match status" value="1"/>
</dbReference>
<evidence type="ECO:0000256" key="3">
    <source>
        <dbReference type="ARBA" id="ARBA00022527"/>
    </source>
</evidence>
<dbReference type="InterPro" id="IPR029397">
    <property type="entry name" value="Tube_Death"/>
</dbReference>
<dbReference type="PANTHER" id="PTHR48006:SF102">
    <property type="entry name" value="LEUCINE-RICH REPEAT-CONTAINING PROTEIN DDB_G0281931-RELATED"/>
    <property type="match status" value="1"/>
</dbReference>
<dbReference type="Pfam" id="PF00069">
    <property type="entry name" value="Pkinase"/>
    <property type="match status" value="1"/>
</dbReference>
<gene>
    <name evidence="12" type="ORF">Cfor_00318</name>
</gene>
<accession>A0A6L2PYP5</accession>
<reference evidence="13" key="1">
    <citation type="submission" date="2020-01" db="EMBL/GenBank/DDBJ databases">
        <title>Draft genome sequence of the Termite Coptotermes fromosanus.</title>
        <authorList>
            <person name="Itakura S."/>
            <person name="Yosikawa Y."/>
            <person name="Umezawa K."/>
        </authorList>
    </citation>
    <scope>NUCLEOTIDE SEQUENCE [LARGE SCALE GENOMIC DNA]</scope>
</reference>
<keyword evidence="6" id="KW-0418">Kinase</keyword>
<evidence type="ECO:0000259" key="11">
    <source>
        <dbReference type="PROSITE" id="PS50011"/>
    </source>
</evidence>
<dbReference type="Gene3D" id="3.30.200.20">
    <property type="entry name" value="Phosphorylase Kinase, domain 1"/>
    <property type="match status" value="1"/>
</dbReference>
<evidence type="ECO:0000256" key="8">
    <source>
        <dbReference type="ARBA" id="ARBA00047899"/>
    </source>
</evidence>
<sequence length="538" mass="60006">MDGSTLIRKLPPGVVCDLIRMLETRDAWKQLMATVPREGHEFDDCFVPKYKMEHIKLIEQAGVTQRHSCAAIFLDEWGTSGRKQPDLAFLLRQLGKAELFRAADYVADIIKVPPLKRPDTGPAAPVDVSEENIEKLLAKLPPKPSRPVDQYNTVEINRAFDEMTIPDNSLPLLDGPHVQPLAGATQEESVACTVDTRGEYDVVGEQNTLPVDQLERLSRNVSLHLDTFLPHLQYSELECFTDYFNELSAGRDGGRKLGAGAFGSVYLGILPSKKCVAVKRLHRDAVNIEKQFRNEIEALSRFRHNNLLGLIGYSCDSSIYCLVYEYMSNGSLQDRLACKDKESVLHWQTRLNIAQGTAHGILYLHTAYEKPLIHRDIKSANILLDQQLVPKLGDFGLVRLGQHSNTVTMPTTTVLGTSAYMAPEAFRGDVSVKLDTFSFGVVLLEILTGLPPYDEEREGHDLVTHVEAMCEDTDSIDILLDKRAGDWVTSCVVGHQEEYDVAGRLYSIAVKCIGDNKRKRPNMATVVEGLEEIVGFIT</sequence>
<keyword evidence="7 10" id="KW-0067">ATP-binding</keyword>
<comment type="catalytic activity">
    <reaction evidence="8">
        <text>L-threonyl-[protein] + ATP = O-phospho-L-threonyl-[protein] + ADP + H(+)</text>
        <dbReference type="Rhea" id="RHEA:46608"/>
        <dbReference type="Rhea" id="RHEA-COMP:11060"/>
        <dbReference type="Rhea" id="RHEA-COMP:11605"/>
        <dbReference type="ChEBI" id="CHEBI:15378"/>
        <dbReference type="ChEBI" id="CHEBI:30013"/>
        <dbReference type="ChEBI" id="CHEBI:30616"/>
        <dbReference type="ChEBI" id="CHEBI:61977"/>
        <dbReference type="ChEBI" id="CHEBI:456216"/>
        <dbReference type="EC" id="2.7.11.1"/>
    </reaction>
</comment>
<dbReference type="Pfam" id="PF14786">
    <property type="entry name" value="Death_2"/>
    <property type="match status" value="1"/>
</dbReference>
<dbReference type="GO" id="GO:0005524">
    <property type="term" value="F:ATP binding"/>
    <property type="evidence" value="ECO:0007669"/>
    <property type="project" value="UniProtKB-UniRule"/>
</dbReference>
<keyword evidence="5 10" id="KW-0547">Nucleotide-binding</keyword>
<evidence type="ECO:0000256" key="2">
    <source>
        <dbReference type="ARBA" id="ARBA00012513"/>
    </source>
</evidence>
<dbReference type="GO" id="GO:0004674">
    <property type="term" value="F:protein serine/threonine kinase activity"/>
    <property type="evidence" value="ECO:0007669"/>
    <property type="project" value="UniProtKB-KW"/>
</dbReference>
<dbReference type="PROSITE" id="PS00108">
    <property type="entry name" value="PROTEIN_KINASE_ST"/>
    <property type="match status" value="1"/>
</dbReference>
<evidence type="ECO:0000256" key="6">
    <source>
        <dbReference type="ARBA" id="ARBA00022777"/>
    </source>
</evidence>
<evidence type="ECO:0000256" key="7">
    <source>
        <dbReference type="ARBA" id="ARBA00022840"/>
    </source>
</evidence>
<dbReference type="InterPro" id="IPR017441">
    <property type="entry name" value="Protein_kinase_ATP_BS"/>
</dbReference>
<name>A0A6L2PYP5_COPFO</name>
<evidence type="ECO:0000256" key="5">
    <source>
        <dbReference type="ARBA" id="ARBA00022741"/>
    </source>
</evidence>
<comment type="caution">
    <text evidence="12">The sequence shown here is derived from an EMBL/GenBank/DDBJ whole genome shotgun (WGS) entry which is preliminary data.</text>
</comment>
<evidence type="ECO:0000256" key="9">
    <source>
        <dbReference type="ARBA" id="ARBA00048679"/>
    </source>
</evidence>
<evidence type="ECO:0000256" key="10">
    <source>
        <dbReference type="PROSITE-ProRule" id="PRU10141"/>
    </source>
</evidence>
<dbReference type="InterPro" id="IPR008271">
    <property type="entry name" value="Ser/Thr_kinase_AS"/>
</dbReference>
<dbReference type="Gene3D" id="1.10.510.10">
    <property type="entry name" value="Transferase(Phosphotransferase) domain 1"/>
    <property type="match status" value="1"/>
</dbReference>
<evidence type="ECO:0000313" key="12">
    <source>
        <dbReference type="EMBL" id="GFG35605.1"/>
    </source>
</evidence>
<dbReference type="PANTHER" id="PTHR48006">
    <property type="entry name" value="LEUCINE-RICH REPEAT-CONTAINING PROTEIN DDB_G0281931-RELATED"/>
    <property type="match status" value="1"/>
</dbReference>
<feature type="domain" description="Protein kinase" evidence="11">
    <location>
        <begin position="251"/>
        <end position="534"/>
    </location>
</feature>
<protein>
    <recommendedName>
        <fullName evidence="2">non-specific serine/threonine protein kinase</fullName>
        <ecNumber evidence="2">2.7.11.1</ecNumber>
    </recommendedName>
</protein>
<organism evidence="12 13">
    <name type="scientific">Coptotermes formosanus</name>
    <name type="common">Formosan subterranean termite</name>
    <dbReference type="NCBI Taxonomy" id="36987"/>
    <lineage>
        <taxon>Eukaryota</taxon>
        <taxon>Metazoa</taxon>
        <taxon>Ecdysozoa</taxon>
        <taxon>Arthropoda</taxon>
        <taxon>Hexapoda</taxon>
        <taxon>Insecta</taxon>
        <taxon>Pterygota</taxon>
        <taxon>Neoptera</taxon>
        <taxon>Polyneoptera</taxon>
        <taxon>Dictyoptera</taxon>
        <taxon>Blattodea</taxon>
        <taxon>Blattoidea</taxon>
        <taxon>Termitoidae</taxon>
        <taxon>Rhinotermitidae</taxon>
        <taxon>Coptotermes</taxon>
    </lineage>
</organism>
<dbReference type="Proteomes" id="UP000502823">
    <property type="component" value="Unassembled WGS sequence"/>
</dbReference>
<keyword evidence="4" id="KW-0808">Transferase</keyword>
<dbReference type="SUPFAM" id="SSF56112">
    <property type="entry name" value="Protein kinase-like (PK-like)"/>
    <property type="match status" value="1"/>
</dbReference>
<keyword evidence="3" id="KW-0723">Serine/threonine-protein kinase</keyword>
<dbReference type="CDD" id="cd08308">
    <property type="entry name" value="Death_Tube"/>
    <property type="match status" value="1"/>
</dbReference>
<comment type="similarity">
    <text evidence="1">Belongs to the protein kinase superfamily. TKL Ser/Thr protein kinase family. Pelle subfamily.</text>
</comment>
<dbReference type="EMBL" id="BLKM01012126">
    <property type="protein sequence ID" value="GFG35605.1"/>
    <property type="molecule type" value="Genomic_DNA"/>
</dbReference>
<dbReference type="InParanoid" id="A0A6L2PYP5"/>
<dbReference type="SMART" id="SM00220">
    <property type="entry name" value="S_TKc"/>
    <property type="match status" value="1"/>
</dbReference>
<evidence type="ECO:0000256" key="4">
    <source>
        <dbReference type="ARBA" id="ARBA00022679"/>
    </source>
</evidence>
<dbReference type="OrthoDB" id="4062651at2759"/>
<dbReference type="InterPro" id="IPR051824">
    <property type="entry name" value="LRR_Rcpt-Like_S/T_Kinase"/>
</dbReference>
<evidence type="ECO:0000313" key="13">
    <source>
        <dbReference type="Proteomes" id="UP000502823"/>
    </source>
</evidence>